<protein>
    <submittedName>
        <fullName evidence="3">Uncharacterized protein</fullName>
    </submittedName>
</protein>
<evidence type="ECO:0000256" key="1">
    <source>
        <dbReference type="SAM" id="MobiDB-lite"/>
    </source>
</evidence>
<name>A0A7R9KI31_9ACAR</name>
<feature type="signal peptide" evidence="2">
    <location>
        <begin position="1"/>
        <end position="21"/>
    </location>
</feature>
<feature type="compositionally biased region" description="Low complexity" evidence="1">
    <location>
        <begin position="132"/>
        <end position="169"/>
    </location>
</feature>
<feature type="chain" id="PRO_5036210910" evidence="2">
    <location>
        <begin position="22"/>
        <end position="197"/>
    </location>
</feature>
<gene>
    <name evidence="3" type="ORF">OSB1V03_LOCUS2782</name>
</gene>
<proteinExistence type="predicted"/>
<evidence type="ECO:0000313" key="3">
    <source>
        <dbReference type="EMBL" id="CAD7622317.1"/>
    </source>
</evidence>
<dbReference type="EMBL" id="OC855601">
    <property type="protein sequence ID" value="CAD7622317.1"/>
    <property type="molecule type" value="Genomic_DNA"/>
</dbReference>
<evidence type="ECO:0000313" key="4">
    <source>
        <dbReference type="Proteomes" id="UP000759131"/>
    </source>
</evidence>
<dbReference type="EMBL" id="CAJPIZ010001026">
    <property type="protein sequence ID" value="CAG2102747.1"/>
    <property type="molecule type" value="Genomic_DNA"/>
</dbReference>
<feature type="region of interest" description="Disordered" evidence="1">
    <location>
        <begin position="132"/>
        <end position="197"/>
    </location>
</feature>
<accession>A0A7R9KI31</accession>
<dbReference type="OrthoDB" id="6523494at2759"/>
<evidence type="ECO:0000256" key="2">
    <source>
        <dbReference type="SAM" id="SignalP"/>
    </source>
</evidence>
<reference evidence="3" key="1">
    <citation type="submission" date="2020-11" db="EMBL/GenBank/DDBJ databases">
        <authorList>
            <person name="Tran Van P."/>
        </authorList>
    </citation>
    <scope>NUCLEOTIDE SEQUENCE</scope>
</reference>
<dbReference type="AlphaFoldDB" id="A0A7R9KI31"/>
<organism evidence="3">
    <name type="scientific">Medioppia subpectinata</name>
    <dbReference type="NCBI Taxonomy" id="1979941"/>
    <lineage>
        <taxon>Eukaryota</taxon>
        <taxon>Metazoa</taxon>
        <taxon>Ecdysozoa</taxon>
        <taxon>Arthropoda</taxon>
        <taxon>Chelicerata</taxon>
        <taxon>Arachnida</taxon>
        <taxon>Acari</taxon>
        <taxon>Acariformes</taxon>
        <taxon>Sarcoptiformes</taxon>
        <taxon>Oribatida</taxon>
        <taxon>Brachypylina</taxon>
        <taxon>Oppioidea</taxon>
        <taxon>Oppiidae</taxon>
        <taxon>Medioppia</taxon>
    </lineage>
</organism>
<keyword evidence="2" id="KW-0732">Signal</keyword>
<sequence>MAKKGSFADLLYLALIVSVLRTNNQIEDNNVFSEQLVGSGVDDFGPTAAVNIYLHNLRNSYSLETNIFTNSAKANVLYEETVDILREVNSLGRYSSESRFRNSPVFAYLVSRGEQTDDHSLTAAIASTSSSALSSQTSPHLDSELSSNESNDSIAGNSSVSSSVPTSPTHPQEDEDQSTSLSLNVSDLDVNDSLGMY</sequence>
<keyword evidence="4" id="KW-1185">Reference proteome</keyword>
<dbReference type="Proteomes" id="UP000759131">
    <property type="component" value="Unassembled WGS sequence"/>
</dbReference>